<dbReference type="Proteomes" id="UP000029387">
    <property type="component" value="Unassembled WGS sequence"/>
</dbReference>
<dbReference type="InterPro" id="IPR005467">
    <property type="entry name" value="His_kinase_dom"/>
</dbReference>
<dbReference type="EC" id="2.7.13.3" evidence="2"/>
<dbReference type="SMART" id="SM00388">
    <property type="entry name" value="HisKA"/>
    <property type="match status" value="1"/>
</dbReference>
<comment type="catalytic activity">
    <reaction evidence="1">
        <text>ATP + protein L-histidine = ADP + protein N-phospho-L-histidine.</text>
        <dbReference type="EC" id="2.7.13.3"/>
    </reaction>
</comment>
<dbReference type="PROSITE" id="PS50109">
    <property type="entry name" value="HIS_KIN"/>
    <property type="match status" value="1"/>
</dbReference>
<dbReference type="Gene3D" id="1.10.287.130">
    <property type="match status" value="1"/>
</dbReference>
<keyword evidence="4 10" id="KW-0808">Transferase</keyword>
<feature type="compositionally biased region" description="Polar residues" evidence="6">
    <location>
        <begin position="611"/>
        <end position="623"/>
    </location>
</feature>
<evidence type="ECO:0000259" key="9">
    <source>
        <dbReference type="PROSITE" id="PS50885"/>
    </source>
</evidence>
<gene>
    <name evidence="10" type="primary">gacS</name>
    <name evidence="10" type="ORF">AAA799P11_01050</name>
</gene>
<evidence type="ECO:0000256" key="2">
    <source>
        <dbReference type="ARBA" id="ARBA00012438"/>
    </source>
</evidence>
<dbReference type="InterPro" id="IPR036890">
    <property type="entry name" value="HATPase_C_sf"/>
</dbReference>
<evidence type="ECO:0000256" key="5">
    <source>
        <dbReference type="ARBA" id="ARBA00022777"/>
    </source>
</evidence>
<dbReference type="FunFam" id="3.30.565.10:FF:000006">
    <property type="entry name" value="Sensor histidine kinase WalK"/>
    <property type="match status" value="1"/>
</dbReference>
<evidence type="ECO:0000313" key="10">
    <source>
        <dbReference type="EMBL" id="KFM18563.1"/>
    </source>
</evidence>
<keyword evidence="3" id="KW-0597">Phosphoprotein</keyword>
<feature type="domain" description="HAMP" evidence="9">
    <location>
        <begin position="333"/>
        <end position="385"/>
    </location>
</feature>
<dbReference type="Pfam" id="PF00512">
    <property type="entry name" value="HisKA"/>
    <property type="match status" value="1"/>
</dbReference>
<keyword evidence="11" id="KW-1185">Reference proteome</keyword>
<name>A0A087RYK9_9ARCH</name>
<feature type="region of interest" description="Disordered" evidence="6">
    <location>
        <begin position="611"/>
        <end position="630"/>
    </location>
</feature>
<evidence type="ECO:0000256" key="1">
    <source>
        <dbReference type="ARBA" id="ARBA00000085"/>
    </source>
</evidence>
<dbReference type="SMART" id="SM00387">
    <property type="entry name" value="HATPase_c"/>
    <property type="match status" value="1"/>
</dbReference>
<keyword evidence="7" id="KW-0472">Membrane</keyword>
<protein>
    <recommendedName>
        <fullName evidence="2">histidine kinase</fullName>
        <ecNumber evidence="2">2.7.13.3</ecNumber>
    </recommendedName>
</protein>
<comment type="caution">
    <text evidence="10">The sequence shown here is derived from an EMBL/GenBank/DDBJ whole genome shotgun (WGS) entry which is preliminary data.</text>
</comment>
<keyword evidence="7" id="KW-1133">Transmembrane helix</keyword>
<dbReference type="GO" id="GO:0009927">
    <property type="term" value="F:histidine phosphotransfer kinase activity"/>
    <property type="evidence" value="ECO:0007669"/>
    <property type="project" value="TreeGrafter"/>
</dbReference>
<organism evidence="10 11">
    <name type="scientific">Marine Group I thaumarchaeote SCGC AAA799-P11</name>
    <dbReference type="NCBI Taxonomy" id="1502295"/>
    <lineage>
        <taxon>Archaea</taxon>
        <taxon>Nitrososphaerota</taxon>
        <taxon>Marine Group I</taxon>
    </lineage>
</organism>
<dbReference type="PROSITE" id="PS50885">
    <property type="entry name" value="HAMP"/>
    <property type="match status" value="1"/>
</dbReference>
<dbReference type="InterPro" id="IPR003660">
    <property type="entry name" value="HAMP_dom"/>
</dbReference>
<dbReference type="AlphaFoldDB" id="A0A087RYK9"/>
<evidence type="ECO:0000256" key="3">
    <source>
        <dbReference type="ARBA" id="ARBA00022553"/>
    </source>
</evidence>
<dbReference type="Pfam" id="PF02518">
    <property type="entry name" value="HATPase_c"/>
    <property type="match status" value="1"/>
</dbReference>
<dbReference type="Gene3D" id="3.30.565.10">
    <property type="entry name" value="Histidine kinase-like ATPase, C-terminal domain"/>
    <property type="match status" value="1"/>
</dbReference>
<dbReference type="GO" id="GO:0005886">
    <property type="term" value="C:plasma membrane"/>
    <property type="evidence" value="ECO:0007669"/>
    <property type="project" value="TreeGrafter"/>
</dbReference>
<dbReference type="PANTHER" id="PTHR43047">
    <property type="entry name" value="TWO-COMPONENT HISTIDINE PROTEIN KINASE"/>
    <property type="match status" value="1"/>
</dbReference>
<keyword evidence="5" id="KW-0418">Kinase</keyword>
<dbReference type="SUPFAM" id="SSF55874">
    <property type="entry name" value="ATPase domain of HSP90 chaperone/DNA topoisomerase II/histidine kinase"/>
    <property type="match status" value="1"/>
</dbReference>
<evidence type="ECO:0000313" key="11">
    <source>
        <dbReference type="Proteomes" id="UP000029387"/>
    </source>
</evidence>
<evidence type="ECO:0000256" key="4">
    <source>
        <dbReference type="ARBA" id="ARBA00022679"/>
    </source>
</evidence>
<dbReference type="PANTHER" id="PTHR43047:SF72">
    <property type="entry name" value="OSMOSENSING HISTIDINE PROTEIN KINASE SLN1"/>
    <property type="match status" value="1"/>
</dbReference>
<dbReference type="PRINTS" id="PR00344">
    <property type="entry name" value="BCTRLSENSOR"/>
</dbReference>
<reference evidence="10 11" key="1">
    <citation type="submission" date="2014-06" db="EMBL/GenBank/DDBJ databases">
        <authorList>
            <person name="Ngugi D.K."/>
            <person name="Blom J."/>
            <person name="Alam I."/>
            <person name="Rashid M."/>
            <person name="Baalawi W."/>
            <person name="Zhang G."/>
            <person name="Hikmawan T."/>
            <person name="Guan Y."/>
            <person name="Antunes A."/>
            <person name="Siam R."/>
            <person name="El-Dorry H."/>
            <person name="Bajic V."/>
            <person name="Stingl U."/>
        </authorList>
    </citation>
    <scope>NUCLEOTIDE SEQUENCE [LARGE SCALE GENOMIC DNA]</scope>
    <source>
        <strain evidence="10">SCGC AAA799-P11</strain>
    </source>
</reference>
<sequence>MKIVNKTYLLIGVLVAVAAFNLFLLYQEGSGQHYESNAIIKIADIKVKSESISGFAVSVASGNLEDKENIENEIKDIEKILEVVERGGEFEGMTLASAPPKVSNELEKDLIPSWEDYKLKVENVRSTSVFDKEATNSVNYVLQKNQDLVLLTNQLIVDFEGLDRNYNRHKQIAEDLAECAREIGQQTLLISIGEEGNAKETIKEKRLQFEIGIRKLLGIPTAGLDVKSVGEEHEDLDRIPRENSNSLRQLEPLWESVQIRIQTLEERALLSPEFNIAKNDMSIAKEELFLHVDHAVMFWNEKLISESRSGQNIVQVLLAANIAIFAVVVLVIRQSMSPLESITRAISKVKEGIYGEKISYSGSDEVGELVSNFNIMSDTIKEKEEEAKHTDIAKDEFLAMITHELKTPLVPIQGYADILLSEHLGKLTDKQKERISIIKNSSETLLGIISDLLDAQKLELGQLRMKKEVKNINETICSSVNSLLPEAERNNIELTSNIKDLEISHDPERIKQVITNLIKNSLTAVSPGTGKIKVTMEESPTDIKINVSDNGIGIPLDKQKDLFKKFYQVDATLTRESGGSGLGLAICKGIIDNHGGAMSVQSSPNQGATFSITLPKINSNEQSRGPIGTA</sequence>
<dbReference type="Pfam" id="PF00672">
    <property type="entry name" value="HAMP"/>
    <property type="match status" value="1"/>
</dbReference>
<accession>A0A087RYK9</accession>
<dbReference type="PATRIC" id="fig|1502295.3.peg.1012"/>
<dbReference type="InterPro" id="IPR003594">
    <property type="entry name" value="HATPase_dom"/>
</dbReference>
<keyword evidence="7" id="KW-0812">Transmembrane</keyword>
<dbReference type="SUPFAM" id="SSF158472">
    <property type="entry name" value="HAMP domain-like"/>
    <property type="match status" value="1"/>
</dbReference>
<dbReference type="Gene3D" id="6.10.340.10">
    <property type="match status" value="1"/>
</dbReference>
<dbReference type="SMART" id="SM00304">
    <property type="entry name" value="HAMP"/>
    <property type="match status" value="1"/>
</dbReference>
<dbReference type="SUPFAM" id="SSF47384">
    <property type="entry name" value="Homodimeric domain of signal transducing histidine kinase"/>
    <property type="match status" value="1"/>
</dbReference>
<feature type="domain" description="Histidine kinase" evidence="8">
    <location>
        <begin position="400"/>
        <end position="618"/>
    </location>
</feature>
<dbReference type="CDD" id="cd06225">
    <property type="entry name" value="HAMP"/>
    <property type="match status" value="1"/>
</dbReference>
<evidence type="ECO:0000259" key="8">
    <source>
        <dbReference type="PROSITE" id="PS50109"/>
    </source>
</evidence>
<dbReference type="InterPro" id="IPR003661">
    <property type="entry name" value="HisK_dim/P_dom"/>
</dbReference>
<proteinExistence type="predicted"/>
<evidence type="ECO:0000256" key="6">
    <source>
        <dbReference type="SAM" id="MobiDB-lite"/>
    </source>
</evidence>
<evidence type="ECO:0000256" key="7">
    <source>
        <dbReference type="SAM" id="Phobius"/>
    </source>
</evidence>
<dbReference type="GO" id="GO:0000155">
    <property type="term" value="F:phosphorelay sensor kinase activity"/>
    <property type="evidence" value="ECO:0007669"/>
    <property type="project" value="InterPro"/>
</dbReference>
<feature type="transmembrane region" description="Helical" evidence="7">
    <location>
        <begin position="7"/>
        <end position="26"/>
    </location>
</feature>
<dbReference type="InterPro" id="IPR004358">
    <property type="entry name" value="Sig_transdc_His_kin-like_C"/>
</dbReference>
<dbReference type="CDD" id="cd00082">
    <property type="entry name" value="HisKA"/>
    <property type="match status" value="1"/>
</dbReference>
<dbReference type="InterPro" id="IPR036097">
    <property type="entry name" value="HisK_dim/P_sf"/>
</dbReference>
<dbReference type="EMBL" id="JOSZ01000016">
    <property type="protein sequence ID" value="KFM18563.1"/>
    <property type="molecule type" value="Genomic_DNA"/>
</dbReference>